<dbReference type="SUPFAM" id="SSF46785">
    <property type="entry name" value="Winged helix' DNA-binding domain"/>
    <property type="match status" value="1"/>
</dbReference>
<dbReference type="PANTHER" id="PTHR33221:SF13">
    <property type="entry name" value="TRANSCRIPTIONAL REGULATOR-RELATED"/>
    <property type="match status" value="1"/>
</dbReference>
<evidence type="ECO:0000313" key="2">
    <source>
        <dbReference type="Proteomes" id="UP000274601"/>
    </source>
</evidence>
<dbReference type="EMBL" id="RBWU01000001">
    <property type="protein sequence ID" value="RKS79791.1"/>
    <property type="molecule type" value="Genomic_DNA"/>
</dbReference>
<evidence type="ECO:0000313" key="1">
    <source>
        <dbReference type="EMBL" id="RKS79791.1"/>
    </source>
</evidence>
<dbReference type="Pfam" id="PF02082">
    <property type="entry name" value="Rrf2"/>
    <property type="match status" value="1"/>
</dbReference>
<comment type="caution">
    <text evidence="1">The sequence shown here is derived from an EMBL/GenBank/DDBJ whole genome shotgun (WGS) entry which is preliminary data.</text>
</comment>
<dbReference type="Proteomes" id="UP000274601">
    <property type="component" value="Unassembled WGS sequence"/>
</dbReference>
<sequence length="161" mass="17790">MRMSEGVEWALHSCLNLAWVGPGEAMTAAKLAGYFQLPTAYLNKQLQALARAGILTSTSGPKGGFRLARPPEDITVLDVVTAIEGAEPAFRCEEILRRVPGDHEGVDYRKACAISQSMRRAEMAWRRELAGQTIADLQRTVENRHPTVPGDTRNRFANLRT</sequence>
<proteinExistence type="predicted"/>
<dbReference type="InterPro" id="IPR030489">
    <property type="entry name" value="TR_Rrf2-type_CS"/>
</dbReference>
<dbReference type="GO" id="GO:0003700">
    <property type="term" value="F:DNA-binding transcription factor activity"/>
    <property type="evidence" value="ECO:0007669"/>
    <property type="project" value="TreeGrafter"/>
</dbReference>
<dbReference type="OrthoDB" id="9808360at2"/>
<reference evidence="1 2" key="1">
    <citation type="submission" date="2018-10" db="EMBL/GenBank/DDBJ databases">
        <title>Genomic Encyclopedia of Archaeal and Bacterial Type Strains, Phase II (KMG-II): from individual species to whole genera.</title>
        <authorList>
            <person name="Goeker M."/>
        </authorList>
    </citation>
    <scope>NUCLEOTIDE SEQUENCE [LARGE SCALE GENOMIC DNA]</scope>
    <source>
        <strain evidence="1 2">DSM 43383</strain>
    </source>
</reference>
<dbReference type="AlphaFoldDB" id="A0A495R002"/>
<dbReference type="PROSITE" id="PS01332">
    <property type="entry name" value="HTH_RRF2_1"/>
    <property type="match status" value="1"/>
</dbReference>
<dbReference type="PROSITE" id="PS51197">
    <property type="entry name" value="HTH_RRF2_2"/>
    <property type="match status" value="1"/>
</dbReference>
<dbReference type="Gene3D" id="1.10.10.10">
    <property type="entry name" value="Winged helix-like DNA-binding domain superfamily/Winged helix DNA-binding domain"/>
    <property type="match status" value="1"/>
</dbReference>
<name>A0A495R002_9ACTN</name>
<keyword evidence="2" id="KW-1185">Reference proteome</keyword>
<dbReference type="NCBIfam" id="TIGR00738">
    <property type="entry name" value="rrf2_super"/>
    <property type="match status" value="1"/>
</dbReference>
<dbReference type="InterPro" id="IPR036388">
    <property type="entry name" value="WH-like_DNA-bd_sf"/>
</dbReference>
<gene>
    <name evidence="1" type="ORF">BZB76_1270</name>
</gene>
<dbReference type="InterPro" id="IPR000944">
    <property type="entry name" value="Tscrpt_reg_Rrf2"/>
</dbReference>
<organism evidence="1 2">
    <name type="scientific">Actinomadura pelletieri DSM 43383</name>
    <dbReference type="NCBI Taxonomy" id="1120940"/>
    <lineage>
        <taxon>Bacteria</taxon>
        <taxon>Bacillati</taxon>
        <taxon>Actinomycetota</taxon>
        <taxon>Actinomycetes</taxon>
        <taxon>Streptosporangiales</taxon>
        <taxon>Thermomonosporaceae</taxon>
        <taxon>Actinomadura</taxon>
    </lineage>
</organism>
<accession>A0A495R002</accession>
<dbReference type="InterPro" id="IPR036390">
    <property type="entry name" value="WH_DNA-bd_sf"/>
</dbReference>
<dbReference type="GO" id="GO:0005829">
    <property type="term" value="C:cytosol"/>
    <property type="evidence" value="ECO:0007669"/>
    <property type="project" value="TreeGrafter"/>
</dbReference>
<dbReference type="PANTHER" id="PTHR33221">
    <property type="entry name" value="WINGED HELIX-TURN-HELIX TRANSCRIPTIONAL REGULATOR, RRF2 FAMILY"/>
    <property type="match status" value="1"/>
</dbReference>
<protein>
    <submittedName>
        <fullName evidence="1">BadM/Rrf2 family transcriptional regulator</fullName>
    </submittedName>
</protein>